<organism evidence="1 2">
    <name type="scientific">Drechslerella dactyloides</name>
    <name type="common">Nematode-trapping fungus</name>
    <name type="synonym">Arthrobotrys dactyloides</name>
    <dbReference type="NCBI Taxonomy" id="74499"/>
    <lineage>
        <taxon>Eukaryota</taxon>
        <taxon>Fungi</taxon>
        <taxon>Dikarya</taxon>
        <taxon>Ascomycota</taxon>
        <taxon>Pezizomycotina</taxon>
        <taxon>Orbiliomycetes</taxon>
        <taxon>Orbiliales</taxon>
        <taxon>Orbiliaceae</taxon>
        <taxon>Drechslerella</taxon>
    </lineage>
</organism>
<evidence type="ECO:0000313" key="1">
    <source>
        <dbReference type="EMBL" id="KAJ6263644.1"/>
    </source>
</evidence>
<dbReference type="EMBL" id="JAQGDS010000002">
    <property type="protein sequence ID" value="KAJ6263644.1"/>
    <property type="molecule type" value="Genomic_DNA"/>
</dbReference>
<protein>
    <submittedName>
        <fullName evidence="1">Uncharacterized protein</fullName>
    </submittedName>
</protein>
<keyword evidence="2" id="KW-1185">Reference proteome</keyword>
<evidence type="ECO:0000313" key="2">
    <source>
        <dbReference type="Proteomes" id="UP001221413"/>
    </source>
</evidence>
<gene>
    <name evidence="1" type="ORF">Dda_2212</name>
</gene>
<dbReference type="Proteomes" id="UP001221413">
    <property type="component" value="Unassembled WGS sequence"/>
</dbReference>
<sequence>MGTKLLSRNPFAFPQYHPDPQYYSIYFYEEIIYFHEQTSYFYKQTINFHKQTGARPYERPKDLSVVIGNISKNKTVSTFSGKLPGCPNLFCDEDSGILVTVCRSRGYDRWTKAPMEPLNVAVHLEFLRQAIAGLPKPAPQCNWRLMEGSNNLFNYNFGQTQGTGYGQGSIQRTGYVSLGNSANHQEQPKRTESWHLISCDEAEVNYPNKELTPRDISDTKDRIERGLVKPVWDFTYYQVDKCGQYYCDSVNDVLVSVCGNKSWFGWSQSYVTNLLDVGIDALAERPDRKANCSWAHRWPSLSPGTDYRINYLIDRMLDIPISDYWRSVMPPSLKVNKVDLGKTCKDFNSTIKQKPMIPPPPKPVDIQFPDPNPASGMVMTKGTQYVGYVIKTDQNNGGMLLKHLKGTDDYLKKNRISSPDIITNTSRPVDIVELTEADCHAFVCDDHPDRNILLSLCGNWYPIADIPVSEDPRYRNATLAWLAMRSMLTAYMCAADEGDGKKFLGGDRSVYCSNTDSDIKDPMLTSNTTRGLYPHGDDSTVIIHVAGGLFSSSLLKQTIRLVRAECHSSMAAPLFIKAPLSANVTIPTIRRRVTSVKVHEFSGRLDYEAKDFFDPAGGHSQQMTWTSPGLRLFEIGALSISISSTDRNIRISTCVTWRYTTPARLLDQNDSTVRKRST</sequence>
<proteinExistence type="predicted"/>
<dbReference type="AlphaFoldDB" id="A0AAD6J4X0"/>
<name>A0AAD6J4X0_DREDA</name>
<accession>A0AAD6J4X0</accession>
<reference evidence="1" key="1">
    <citation type="submission" date="2023-01" db="EMBL/GenBank/DDBJ databases">
        <title>The chitinases involved in constricting ring structure development in the nematode-trapping fungus Drechslerella dactyloides.</title>
        <authorList>
            <person name="Wang R."/>
            <person name="Zhang L."/>
            <person name="Tang P."/>
            <person name="Li S."/>
            <person name="Liang L."/>
        </authorList>
    </citation>
    <scope>NUCLEOTIDE SEQUENCE</scope>
    <source>
        <strain evidence="1">YMF1.00031</strain>
    </source>
</reference>
<comment type="caution">
    <text evidence="1">The sequence shown here is derived from an EMBL/GenBank/DDBJ whole genome shotgun (WGS) entry which is preliminary data.</text>
</comment>